<evidence type="ECO:0000256" key="1">
    <source>
        <dbReference type="SAM" id="Phobius"/>
    </source>
</evidence>
<evidence type="ECO:0000313" key="3">
    <source>
        <dbReference type="EMBL" id="GFN82610.1"/>
    </source>
</evidence>
<proteinExistence type="predicted"/>
<keyword evidence="1" id="KW-0472">Membrane</keyword>
<dbReference type="Pfam" id="PF20700">
    <property type="entry name" value="Mutator"/>
    <property type="match status" value="1"/>
</dbReference>
<dbReference type="Proteomes" id="UP000735302">
    <property type="component" value="Unassembled WGS sequence"/>
</dbReference>
<evidence type="ECO:0000313" key="4">
    <source>
        <dbReference type="Proteomes" id="UP000735302"/>
    </source>
</evidence>
<gene>
    <name evidence="3" type="ORF">PoB_000911600</name>
</gene>
<sequence>MGQDVTVRFAELSKAPADCVKDNILKQSRQKVVDYYRREEVGAFDEDGVLNIGVSYDGTWAKRGHTSKIGAGAVIEIMTGLVIAFHIMSLYCQSYYTKAVRSFNLSTEEMSKAIWASFFHSISTKELPVHQYCPAGEECWCWYQRALLTGPVDPAFHDRQQSTFLNSDVANYVGKVYKRLTDSSLLSRCLLGKTQNCNESLHSVIYMG</sequence>
<keyword evidence="4" id="KW-1185">Reference proteome</keyword>
<protein>
    <recommendedName>
        <fullName evidence="2">Mutator-like transposase domain-containing protein</fullName>
    </recommendedName>
</protein>
<keyword evidence="1" id="KW-1133">Transmembrane helix</keyword>
<accession>A0AAV3Y5S5</accession>
<reference evidence="3 4" key="1">
    <citation type="journal article" date="2021" name="Elife">
        <title>Chloroplast acquisition without the gene transfer in kleptoplastic sea slugs, Plakobranchus ocellatus.</title>
        <authorList>
            <person name="Maeda T."/>
            <person name="Takahashi S."/>
            <person name="Yoshida T."/>
            <person name="Shimamura S."/>
            <person name="Takaki Y."/>
            <person name="Nagai Y."/>
            <person name="Toyoda A."/>
            <person name="Suzuki Y."/>
            <person name="Arimoto A."/>
            <person name="Ishii H."/>
            <person name="Satoh N."/>
            <person name="Nishiyama T."/>
            <person name="Hasebe M."/>
            <person name="Maruyama T."/>
            <person name="Minagawa J."/>
            <person name="Obokata J."/>
            <person name="Shigenobu S."/>
        </authorList>
    </citation>
    <scope>NUCLEOTIDE SEQUENCE [LARGE SCALE GENOMIC DNA]</scope>
</reference>
<evidence type="ECO:0000259" key="2">
    <source>
        <dbReference type="Pfam" id="PF20700"/>
    </source>
</evidence>
<feature type="transmembrane region" description="Helical" evidence="1">
    <location>
        <begin position="69"/>
        <end position="91"/>
    </location>
</feature>
<dbReference type="AlphaFoldDB" id="A0AAV3Y5S5"/>
<dbReference type="InterPro" id="IPR049012">
    <property type="entry name" value="Mutator_transp_dom"/>
</dbReference>
<keyword evidence="1" id="KW-0812">Transmembrane</keyword>
<feature type="domain" description="Mutator-like transposase" evidence="2">
    <location>
        <begin position="39"/>
        <end position="93"/>
    </location>
</feature>
<comment type="caution">
    <text evidence="3">The sequence shown here is derived from an EMBL/GenBank/DDBJ whole genome shotgun (WGS) entry which is preliminary data.</text>
</comment>
<name>A0AAV3Y5S5_9GAST</name>
<organism evidence="3 4">
    <name type="scientific">Plakobranchus ocellatus</name>
    <dbReference type="NCBI Taxonomy" id="259542"/>
    <lineage>
        <taxon>Eukaryota</taxon>
        <taxon>Metazoa</taxon>
        <taxon>Spiralia</taxon>
        <taxon>Lophotrochozoa</taxon>
        <taxon>Mollusca</taxon>
        <taxon>Gastropoda</taxon>
        <taxon>Heterobranchia</taxon>
        <taxon>Euthyneura</taxon>
        <taxon>Panpulmonata</taxon>
        <taxon>Sacoglossa</taxon>
        <taxon>Placobranchoidea</taxon>
        <taxon>Plakobranchidae</taxon>
        <taxon>Plakobranchus</taxon>
    </lineage>
</organism>
<dbReference type="EMBL" id="BLXT01001025">
    <property type="protein sequence ID" value="GFN82610.1"/>
    <property type="molecule type" value="Genomic_DNA"/>
</dbReference>